<evidence type="ECO:0000313" key="1">
    <source>
        <dbReference type="EMBL" id="MDQ0204097.1"/>
    </source>
</evidence>
<reference evidence="1 2" key="1">
    <citation type="submission" date="2023-07" db="EMBL/GenBank/DDBJ databases">
        <title>Genomic Encyclopedia of Type Strains, Phase IV (KMG-IV): sequencing the most valuable type-strain genomes for metagenomic binning, comparative biology and taxonomic classification.</title>
        <authorList>
            <person name="Goeker M."/>
        </authorList>
    </citation>
    <scope>NUCLEOTIDE SEQUENCE [LARGE SCALE GENOMIC DNA]</scope>
    <source>
        <strain evidence="1 2">DSM 16980</strain>
    </source>
</reference>
<gene>
    <name evidence="1" type="ORF">J2S01_001819</name>
</gene>
<protein>
    <submittedName>
        <fullName evidence="1">Uncharacterized protein</fullName>
    </submittedName>
</protein>
<dbReference type="EMBL" id="JAUSUE010000012">
    <property type="protein sequence ID" value="MDQ0204097.1"/>
    <property type="molecule type" value="Genomic_DNA"/>
</dbReference>
<evidence type="ECO:0000313" key="2">
    <source>
        <dbReference type="Proteomes" id="UP001239167"/>
    </source>
</evidence>
<comment type="caution">
    <text evidence="1">The sequence shown here is derived from an EMBL/GenBank/DDBJ whole genome shotgun (WGS) entry which is preliminary data.</text>
</comment>
<dbReference type="RefSeq" id="WP_307224280.1">
    <property type="nucleotide sequence ID" value="NZ_CP116940.1"/>
</dbReference>
<sequence>MGGRVICHLHIGNGGDRDGGEQMSEKTISRAVMRGKSLDADCKRAKISRYEYGPNDNRCFCYGLIDLRTDCLIDKCIQCSAYACNATPLEDADNGKA</sequence>
<accession>A0ABT9Y8C9</accession>
<organism evidence="1 2">
    <name type="scientific">Pectinatus haikarae</name>
    <dbReference type="NCBI Taxonomy" id="349096"/>
    <lineage>
        <taxon>Bacteria</taxon>
        <taxon>Bacillati</taxon>
        <taxon>Bacillota</taxon>
        <taxon>Negativicutes</taxon>
        <taxon>Selenomonadales</taxon>
        <taxon>Selenomonadaceae</taxon>
        <taxon>Pectinatus</taxon>
    </lineage>
</organism>
<proteinExistence type="predicted"/>
<name>A0ABT9Y8C9_9FIRM</name>
<dbReference type="Proteomes" id="UP001239167">
    <property type="component" value="Unassembled WGS sequence"/>
</dbReference>
<keyword evidence="2" id="KW-1185">Reference proteome</keyword>